<feature type="active site" description="Proton acceptor" evidence="5">
    <location>
        <position position="123"/>
    </location>
</feature>
<dbReference type="InterPro" id="IPR001451">
    <property type="entry name" value="Hexapep"/>
</dbReference>
<comment type="similarity">
    <text evidence="1">Belongs to the transferase hexapeptide repeat family.</text>
</comment>
<dbReference type="EMBL" id="SMAD01000017">
    <property type="protein sequence ID" value="TCS84823.1"/>
    <property type="molecule type" value="Genomic_DNA"/>
</dbReference>
<dbReference type="InterPro" id="IPR041561">
    <property type="entry name" value="PglD_N"/>
</dbReference>
<dbReference type="InterPro" id="IPR011004">
    <property type="entry name" value="Trimer_LpxA-like_sf"/>
</dbReference>
<organism evidence="8 9">
    <name type="scientific">Anseongella ginsenosidimutans</name>
    <dbReference type="NCBI Taxonomy" id="496056"/>
    <lineage>
        <taxon>Bacteria</taxon>
        <taxon>Pseudomonadati</taxon>
        <taxon>Bacteroidota</taxon>
        <taxon>Sphingobacteriia</taxon>
        <taxon>Sphingobacteriales</taxon>
        <taxon>Sphingobacteriaceae</taxon>
        <taxon>Anseongella</taxon>
    </lineage>
</organism>
<dbReference type="PANTHER" id="PTHR43300">
    <property type="entry name" value="ACETYLTRANSFERASE"/>
    <property type="match status" value="1"/>
</dbReference>
<keyword evidence="9" id="KW-1185">Reference proteome</keyword>
<sequence>MFLYGAGGHAKVILEILESRGILISGLLDDRDAISELFGYPVKKYKPGMEIDHLLLAIGNNLVRKNLATEISTTYGTAIHPSAIISERSHIGEGSVVMAGAIISASAKIGRHCIINVNAVVDHDCRVADFAHVAPGACLCGGAEVGEGAWIGAGSVVKSGVRIGDWVQLAPGSVVLEDISS</sequence>
<dbReference type="Proteomes" id="UP000295807">
    <property type="component" value="Unassembled WGS sequence"/>
</dbReference>
<dbReference type="InterPro" id="IPR050179">
    <property type="entry name" value="Trans_hexapeptide_repeat"/>
</dbReference>
<dbReference type="Pfam" id="PF17836">
    <property type="entry name" value="PglD_N"/>
    <property type="match status" value="1"/>
</dbReference>
<dbReference type="OrthoDB" id="9794407at2"/>
<keyword evidence="3" id="KW-0677">Repeat</keyword>
<dbReference type="PROSITE" id="PS00101">
    <property type="entry name" value="HEXAPEP_TRANSFERASES"/>
    <property type="match status" value="1"/>
</dbReference>
<feature type="binding site" evidence="6">
    <location>
        <position position="59"/>
    </location>
    <ligand>
        <name>substrate</name>
    </ligand>
</feature>
<dbReference type="CDD" id="cd03360">
    <property type="entry name" value="LbH_AT_putative"/>
    <property type="match status" value="1"/>
</dbReference>
<dbReference type="RefSeq" id="WP_132130581.1">
    <property type="nucleotide sequence ID" value="NZ_CP042432.1"/>
</dbReference>
<dbReference type="Gene3D" id="2.160.10.10">
    <property type="entry name" value="Hexapeptide repeat proteins"/>
    <property type="match status" value="1"/>
</dbReference>
<dbReference type="AlphaFoldDB" id="A0A4R3KNT8"/>
<evidence type="ECO:0000256" key="4">
    <source>
        <dbReference type="ARBA" id="ARBA00023315"/>
    </source>
</evidence>
<reference evidence="8 9" key="1">
    <citation type="submission" date="2019-03" db="EMBL/GenBank/DDBJ databases">
        <title>Genomic Encyclopedia of Type Strains, Phase IV (KMG-IV): sequencing the most valuable type-strain genomes for metagenomic binning, comparative biology and taxonomic classification.</title>
        <authorList>
            <person name="Goeker M."/>
        </authorList>
    </citation>
    <scope>NUCLEOTIDE SEQUENCE [LARGE SCALE GENOMIC DNA]</scope>
    <source>
        <strain evidence="8 9">DSM 21100</strain>
    </source>
</reference>
<evidence type="ECO:0000313" key="8">
    <source>
        <dbReference type="EMBL" id="TCS84823.1"/>
    </source>
</evidence>
<dbReference type="Gene3D" id="3.40.50.20">
    <property type="match status" value="1"/>
</dbReference>
<feature type="domain" description="PglD N-terminal" evidence="7">
    <location>
        <begin position="2"/>
        <end position="70"/>
    </location>
</feature>
<feature type="binding site" evidence="6">
    <location>
        <position position="132"/>
    </location>
    <ligand>
        <name>acetyl-CoA</name>
        <dbReference type="ChEBI" id="CHEBI:57288"/>
    </ligand>
</feature>
<dbReference type="NCBIfam" id="TIGR03570">
    <property type="entry name" value="NeuD_NnaD"/>
    <property type="match status" value="1"/>
</dbReference>
<evidence type="ECO:0000256" key="5">
    <source>
        <dbReference type="PIRSR" id="PIRSR620019-1"/>
    </source>
</evidence>
<proteinExistence type="inferred from homology"/>
<dbReference type="PANTHER" id="PTHR43300:SF7">
    <property type="entry name" value="UDP-N-ACETYLBACILLOSAMINE N-ACETYLTRANSFERASE"/>
    <property type="match status" value="1"/>
</dbReference>
<dbReference type="InterPro" id="IPR020019">
    <property type="entry name" value="AcTrfase_PglD-like"/>
</dbReference>
<evidence type="ECO:0000256" key="2">
    <source>
        <dbReference type="ARBA" id="ARBA00022679"/>
    </source>
</evidence>
<dbReference type="Pfam" id="PF00132">
    <property type="entry name" value="Hexapep"/>
    <property type="match status" value="1"/>
</dbReference>
<dbReference type="GO" id="GO:0016746">
    <property type="term" value="F:acyltransferase activity"/>
    <property type="evidence" value="ECO:0007669"/>
    <property type="project" value="UniProtKB-KW"/>
</dbReference>
<evidence type="ECO:0000259" key="7">
    <source>
        <dbReference type="Pfam" id="PF17836"/>
    </source>
</evidence>
<accession>A0A4R3KNT8</accession>
<keyword evidence="4" id="KW-0012">Acyltransferase</keyword>
<keyword evidence="2 8" id="KW-0808">Transferase</keyword>
<gene>
    <name evidence="8" type="ORF">EDD80_1171</name>
</gene>
<evidence type="ECO:0000313" key="9">
    <source>
        <dbReference type="Proteomes" id="UP000295807"/>
    </source>
</evidence>
<evidence type="ECO:0000256" key="6">
    <source>
        <dbReference type="PIRSR" id="PIRSR620019-2"/>
    </source>
</evidence>
<comment type="caution">
    <text evidence="8">The sequence shown here is derived from an EMBL/GenBank/DDBJ whole genome shotgun (WGS) entry which is preliminary data.</text>
</comment>
<name>A0A4R3KNT8_9SPHI</name>
<feature type="site" description="Increases basicity of active site His" evidence="5">
    <location>
        <position position="124"/>
    </location>
</feature>
<evidence type="ECO:0000256" key="1">
    <source>
        <dbReference type="ARBA" id="ARBA00007274"/>
    </source>
</evidence>
<protein>
    <submittedName>
        <fullName evidence="8">Acetyltransferase EpsM</fullName>
    </submittedName>
</protein>
<evidence type="ECO:0000256" key="3">
    <source>
        <dbReference type="ARBA" id="ARBA00022737"/>
    </source>
</evidence>
<dbReference type="InterPro" id="IPR018357">
    <property type="entry name" value="Hexapep_transf_CS"/>
</dbReference>
<dbReference type="SUPFAM" id="SSF51161">
    <property type="entry name" value="Trimeric LpxA-like enzymes"/>
    <property type="match status" value="1"/>
</dbReference>